<keyword evidence="5" id="KW-1185">Reference proteome</keyword>
<accession>A0A5M8QBA1</accession>
<name>A0A5M8QBA1_9BACT</name>
<dbReference type="Proteomes" id="UP001570846">
    <property type="component" value="Unassembled WGS sequence"/>
</dbReference>
<evidence type="ECO:0000313" key="2">
    <source>
        <dbReference type="EMBL" id="KAA6433275.1"/>
    </source>
</evidence>
<keyword evidence="1" id="KW-1133">Transmembrane helix</keyword>
<gene>
    <name evidence="3" type="ORF">ACD591_06325</name>
    <name evidence="2" type="ORF">FOE74_12375</name>
</gene>
<feature type="transmembrane region" description="Helical" evidence="1">
    <location>
        <begin position="50"/>
        <end position="69"/>
    </location>
</feature>
<evidence type="ECO:0000313" key="3">
    <source>
        <dbReference type="EMBL" id="MFA1770900.1"/>
    </source>
</evidence>
<keyword evidence="1" id="KW-0472">Membrane</keyword>
<reference evidence="2 4" key="1">
    <citation type="submission" date="2019-07" db="EMBL/GenBank/DDBJ databases">
        <authorList>
            <person name="Qu J.-H."/>
        </authorList>
    </citation>
    <scope>NUCLEOTIDE SEQUENCE [LARGE SCALE GENOMIC DNA]</scope>
    <source>
        <strain evidence="2 4">MDT1-10-3</strain>
    </source>
</reference>
<proteinExistence type="predicted"/>
<evidence type="ECO:0000313" key="5">
    <source>
        <dbReference type="Proteomes" id="UP001570846"/>
    </source>
</evidence>
<dbReference type="RefSeq" id="WP_149098935.1">
    <property type="nucleotide sequence ID" value="NZ_BMMG01000004.1"/>
</dbReference>
<dbReference type="EMBL" id="JBGOGF010000003">
    <property type="protein sequence ID" value="MFA1770900.1"/>
    <property type="molecule type" value="Genomic_DNA"/>
</dbReference>
<comment type="caution">
    <text evidence="2">The sequence shown here is derived from an EMBL/GenBank/DDBJ whole genome shotgun (WGS) entry which is preliminary data.</text>
</comment>
<reference evidence="3 5" key="3">
    <citation type="submission" date="2024-08" db="EMBL/GenBank/DDBJ databases">
        <authorList>
            <person name="Wei W."/>
        </authorList>
    </citation>
    <scope>NUCLEOTIDE SEQUENCE [LARGE SCALE GENOMIC DNA]</scope>
    <source>
        <strain evidence="3 5">XU2</strain>
    </source>
</reference>
<evidence type="ECO:0000313" key="4">
    <source>
        <dbReference type="Proteomes" id="UP000323866"/>
    </source>
</evidence>
<sequence>MTPFFLNLAPVNQSGSTLAKLYLFMGVVFFILGGLGMYRQFTAQEVSLNVYLLPFLQLALAVSYTIVAWRRRKPSGTTYVQVTEEHLELKLASNQAPVTLPWTSISLLRVLPDKLLYRLTSGQTGQIEFDAIPEEYEDTVREAIRQAGKQKGVSL</sequence>
<reference evidence="2 4" key="2">
    <citation type="submission" date="2019-09" db="EMBL/GenBank/DDBJ databases">
        <title>A bacterium isolated from glacier soil.</title>
        <authorList>
            <person name="Liu Q."/>
        </authorList>
    </citation>
    <scope>NUCLEOTIDE SEQUENCE [LARGE SCALE GENOMIC DNA]</scope>
    <source>
        <strain evidence="2 4">MDT1-10-3</strain>
    </source>
</reference>
<feature type="transmembrane region" description="Helical" evidence="1">
    <location>
        <begin position="21"/>
        <end position="38"/>
    </location>
</feature>
<dbReference type="EMBL" id="VKKZ01000021">
    <property type="protein sequence ID" value="KAA6433275.1"/>
    <property type="molecule type" value="Genomic_DNA"/>
</dbReference>
<organism evidence="2 4">
    <name type="scientific">Rufibacter glacialis</name>
    <dbReference type="NCBI Taxonomy" id="1259555"/>
    <lineage>
        <taxon>Bacteria</taxon>
        <taxon>Pseudomonadati</taxon>
        <taxon>Bacteroidota</taxon>
        <taxon>Cytophagia</taxon>
        <taxon>Cytophagales</taxon>
        <taxon>Hymenobacteraceae</taxon>
        <taxon>Rufibacter</taxon>
    </lineage>
</organism>
<evidence type="ECO:0000256" key="1">
    <source>
        <dbReference type="SAM" id="Phobius"/>
    </source>
</evidence>
<keyword evidence="1" id="KW-0812">Transmembrane</keyword>
<dbReference type="AlphaFoldDB" id="A0A5M8QBA1"/>
<dbReference type="Proteomes" id="UP000323866">
    <property type="component" value="Unassembled WGS sequence"/>
</dbReference>
<protein>
    <submittedName>
        <fullName evidence="2">Uncharacterized protein</fullName>
    </submittedName>
</protein>
<dbReference type="OrthoDB" id="893604at2"/>